<dbReference type="Pfam" id="PF18602">
    <property type="entry name" value="Rap1a"/>
    <property type="match status" value="1"/>
</dbReference>
<evidence type="ECO:0000313" key="3">
    <source>
        <dbReference type="EMBL" id="MBK1704318.1"/>
    </source>
</evidence>
<keyword evidence="1" id="KW-0732">Signal</keyword>
<feature type="chain" id="PRO_5042525901" description="Rap1a immunity protein domain-containing protein" evidence="1">
    <location>
        <begin position="22"/>
        <end position="123"/>
    </location>
</feature>
<reference evidence="3" key="2">
    <citation type="journal article" date="2020" name="Microorganisms">
        <title>Osmotic Adaptation and Compatible Solute Biosynthesis of Phototrophic Bacteria as Revealed from Genome Analyses.</title>
        <authorList>
            <person name="Imhoff J.F."/>
            <person name="Rahn T."/>
            <person name="Kunzel S."/>
            <person name="Keller A."/>
            <person name="Neulinger S.C."/>
        </authorList>
    </citation>
    <scope>NUCLEOTIDE SEQUENCE</scope>
    <source>
        <strain evidence="3">DSM 11080</strain>
    </source>
</reference>
<dbReference type="AlphaFoldDB" id="A0AAJ0U2Y5"/>
<evidence type="ECO:0000259" key="2">
    <source>
        <dbReference type="Pfam" id="PF18602"/>
    </source>
</evidence>
<evidence type="ECO:0000256" key="1">
    <source>
        <dbReference type="SAM" id="SignalP"/>
    </source>
</evidence>
<feature type="signal peptide" evidence="1">
    <location>
        <begin position="1"/>
        <end position="21"/>
    </location>
</feature>
<dbReference type="Proteomes" id="UP001296776">
    <property type="component" value="Unassembled WGS sequence"/>
</dbReference>
<protein>
    <recommendedName>
        <fullName evidence="2">Rap1a immunity protein domain-containing protein</fullName>
    </recommendedName>
</protein>
<dbReference type="EMBL" id="NRSJ01000009">
    <property type="protein sequence ID" value="MBK1704318.1"/>
    <property type="molecule type" value="Genomic_DNA"/>
</dbReference>
<organism evidence="3 4">
    <name type="scientific">Halochromatium glycolicum</name>
    <dbReference type="NCBI Taxonomy" id="85075"/>
    <lineage>
        <taxon>Bacteria</taxon>
        <taxon>Pseudomonadati</taxon>
        <taxon>Pseudomonadota</taxon>
        <taxon>Gammaproteobacteria</taxon>
        <taxon>Chromatiales</taxon>
        <taxon>Chromatiaceae</taxon>
        <taxon>Halochromatium</taxon>
    </lineage>
</organism>
<accession>A0AAJ0U2Y5</accession>
<dbReference type="InterPro" id="IPR041238">
    <property type="entry name" value="Rap1a"/>
</dbReference>
<reference evidence="3" key="1">
    <citation type="submission" date="2017-08" db="EMBL/GenBank/DDBJ databases">
        <authorList>
            <person name="Imhoff J.F."/>
            <person name="Rahn T."/>
            <person name="Kuenzel S."/>
            <person name="Neulinger S.C."/>
        </authorList>
    </citation>
    <scope>NUCLEOTIDE SEQUENCE</scope>
    <source>
        <strain evidence="3">DSM 11080</strain>
    </source>
</reference>
<keyword evidence="4" id="KW-1185">Reference proteome</keyword>
<proteinExistence type="predicted"/>
<name>A0AAJ0U2Y5_9GAMM</name>
<feature type="domain" description="Rap1a immunity protein" evidence="2">
    <location>
        <begin position="31"/>
        <end position="122"/>
    </location>
</feature>
<gene>
    <name evidence="3" type="ORF">CKO40_07100</name>
</gene>
<evidence type="ECO:0000313" key="4">
    <source>
        <dbReference type="Proteomes" id="UP001296776"/>
    </source>
</evidence>
<comment type="caution">
    <text evidence="3">The sequence shown here is derived from an EMBL/GenBank/DDBJ whole genome shotgun (WGS) entry which is preliminary data.</text>
</comment>
<sequence>MTLANLLIVSFCAALAGSASAVESEDLRFDTTEDLYQVCAADPASPAQLACTGFIEATVQYHDGVADRTEMKRLICYPSGATIADGREAFLRWAEDNKDDATLMGEQPVVGLVRSLANAFPCR</sequence>
<dbReference type="RefSeq" id="WP_200345505.1">
    <property type="nucleotide sequence ID" value="NZ_NRSJ01000009.1"/>
</dbReference>